<gene>
    <name evidence="1" type="ORF">METZ01_LOCUS209</name>
</gene>
<reference evidence="1" key="1">
    <citation type="submission" date="2018-05" db="EMBL/GenBank/DDBJ databases">
        <authorList>
            <person name="Lanie J.A."/>
            <person name="Ng W.-L."/>
            <person name="Kazmierczak K.M."/>
            <person name="Andrzejewski T.M."/>
            <person name="Davidsen T.M."/>
            <person name="Wayne K.J."/>
            <person name="Tettelin H."/>
            <person name="Glass J.I."/>
            <person name="Rusch D."/>
            <person name="Podicherti R."/>
            <person name="Tsui H.-C.T."/>
            <person name="Winkler M.E."/>
        </authorList>
    </citation>
    <scope>NUCLEOTIDE SEQUENCE</scope>
</reference>
<proteinExistence type="predicted"/>
<sequence length="404" mass="44128">MRHTYVAAGVIAVLGLMWLGSGFFRDDRQNNVASTLNEKNLRYAETSKERARTRVKARVIESTLRTRNVRLRGRTEHKRAVQVRAETTGSVVERAVERGVYVEEGNLLCLLSTDDRLARLAHAEQAVDEAKIEYEGSKRLEVEGFQSRTMIAKAKAKLAAAEAALTTSSLDLKKIYIRAPFDGIVEETHADVGDYLVPGGGCATVIDLDPMLVAARVSERDVHQLHPGIVATGVLSDGSFVMGPITFVGQQADATTRTYRVEVQVENGDHTVRSGITTEVVVPVATITAHKINPSLFALDQTGAIGVRTLGHDNVVEFHRVDVFDDDEDGVWVTGLPSTTHLITVGQELVSLGDYADPVFEEYVPTPLDMEISRELRSGSRAFDSATPEPKPIGVGRLNVLDDV</sequence>
<organism evidence="1">
    <name type="scientific">marine metagenome</name>
    <dbReference type="NCBI Taxonomy" id="408172"/>
    <lineage>
        <taxon>unclassified sequences</taxon>
        <taxon>metagenomes</taxon>
        <taxon>ecological metagenomes</taxon>
    </lineage>
</organism>
<dbReference type="Gene3D" id="2.40.50.100">
    <property type="match status" value="1"/>
</dbReference>
<dbReference type="NCBIfam" id="TIGR01730">
    <property type="entry name" value="RND_mfp"/>
    <property type="match status" value="1"/>
</dbReference>
<evidence type="ECO:0000313" key="1">
    <source>
        <dbReference type="EMBL" id="SUZ47355.1"/>
    </source>
</evidence>
<dbReference type="AlphaFoldDB" id="A0A381MYN2"/>
<name>A0A381MYN2_9ZZZZ</name>
<dbReference type="PANTHER" id="PTHR30469:SF29">
    <property type="entry name" value="BLR2860 PROTEIN"/>
    <property type="match status" value="1"/>
</dbReference>
<dbReference type="Gene3D" id="2.40.30.170">
    <property type="match status" value="1"/>
</dbReference>
<dbReference type="SUPFAM" id="SSF111369">
    <property type="entry name" value="HlyD-like secretion proteins"/>
    <property type="match status" value="1"/>
</dbReference>
<dbReference type="PANTHER" id="PTHR30469">
    <property type="entry name" value="MULTIDRUG RESISTANCE PROTEIN MDTA"/>
    <property type="match status" value="1"/>
</dbReference>
<dbReference type="GO" id="GO:1990281">
    <property type="term" value="C:efflux pump complex"/>
    <property type="evidence" value="ECO:0007669"/>
    <property type="project" value="TreeGrafter"/>
</dbReference>
<accession>A0A381MYN2</accession>
<dbReference type="GO" id="GO:0015562">
    <property type="term" value="F:efflux transmembrane transporter activity"/>
    <property type="evidence" value="ECO:0007669"/>
    <property type="project" value="TreeGrafter"/>
</dbReference>
<protein>
    <submittedName>
        <fullName evidence="1">Uncharacterized protein</fullName>
    </submittedName>
</protein>
<dbReference type="Gene3D" id="1.10.287.470">
    <property type="entry name" value="Helix hairpin bin"/>
    <property type="match status" value="1"/>
</dbReference>
<dbReference type="InterPro" id="IPR006143">
    <property type="entry name" value="RND_pump_MFP"/>
</dbReference>
<dbReference type="EMBL" id="UINC01000011">
    <property type="protein sequence ID" value="SUZ47355.1"/>
    <property type="molecule type" value="Genomic_DNA"/>
</dbReference>